<keyword evidence="8" id="KW-0446">Lipid-binding</keyword>
<dbReference type="Gene3D" id="2.60.40.150">
    <property type="entry name" value="C2 domain"/>
    <property type="match status" value="1"/>
</dbReference>
<keyword evidence="5" id="KW-0938">Abscisic acid signaling pathway</keyword>
<comment type="similarity">
    <text evidence="11">Belongs to the plant CAR protein family.</text>
</comment>
<feature type="domain" description="C2" evidence="12">
    <location>
        <begin position="2"/>
        <end position="116"/>
    </location>
</feature>
<dbReference type="PANTHER" id="PTHR45933">
    <property type="entry name" value="PROTEIN C2-DOMAIN ABA-RELATED 4"/>
    <property type="match status" value="1"/>
</dbReference>
<gene>
    <name evidence="13" type="ORF">CTI12_AA008410</name>
</gene>
<evidence type="ECO:0000256" key="5">
    <source>
        <dbReference type="ARBA" id="ARBA00022682"/>
    </source>
</evidence>
<name>A0A2U1QM27_ARTAN</name>
<dbReference type="InterPro" id="IPR044562">
    <property type="entry name" value="CAR1-11"/>
</dbReference>
<evidence type="ECO:0000259" key="12">
    <source>
        <dbReference type="PROSITE" id="PS50004"/>
    </source>
</evidence>
<dbReference type="SUPFAM" id="SSF49562">
    <property type="entry name" value="C2 domain (Calcium/lipid-binding domain, CaLB)"/>
    <property type="match status" value="1"/>
</dbReference>
<evidence type="ECO:0000256" key="11">
    <source>
        <dbReference type="ARBA" id="ARBA00024037"/>
    </source>
</evidence>
<evidence type="ECO:0000256" key="9">
    <source>
        <dbReference type="ARBA" id="ARBA00023136"/>
    </source>
</evidence>
<dbReference type="OrthoDB" id="73919at2759"/>
<evidence type="ECO:0000256" key="1">
    <source>
        <dbReference type="ARBA" id="ARBA00004123"/>
    </source>
</evidence>
<dbReference type="GO" id="GO:0005634">
    <property type="term" value="C:nucleus"/>
    <property type="evidence" value="ECO:0007669"/>
    <property type="project" value="UniProtKB-SubCell"/>
</dbReference>
<protein>
    <submittedName>
        <fullName evidence="13">C2 domain-containing protein</fullName>
    </submittedName>
</protein>
<keyword evidence="10" id="KW-0539">Nucleus</keyword>
<evidence type="ECO:0000256" key="4">
    <source>
        <dbReference type="ARBA" id="ARBA00022475"/>
    </source>
</evidence>
<dbReference type="STRING" id="35608.A0A2U1QM27"/>
<evidence type="ECO:0000256" key="2">
    <source>
        <dbReference type="ARBA" id="ARBA00004236"/>
    </source>
</evidence>
<accession>A0A2U1QM27</accession>
<evidence type="ECO:0000313" key="14">
    <source>
        <dbReference type="Proteomes" id="UP000245207"/>
    </source>
</evidence>
<dbReference type="GO" id="GO:0005096">
    <property type="term" value="F:GTPase activator activity"/>
    <property type="evidence" value="ECO:0007669"/>
    <property type="project" value="UniProtKB-KW"/>
</dbReference>
<dbReference type="Pfam" id="PF00168">
    <property type="entry name" value="C2"/>
    <property type="match status" value="1"/>
</dbReference>
<evidence type="ECO:0000256" key="8">
    <source>
        <dbReference type="ARBA" id="ARBA00023121"/>
    </source>
</evidence>
<keyword evidence="14" id="KW-1185">Reference proteome</keyword>
<dbReference type="InterPro" id="IPR000008">
    <property type="entry name" value="C2_dom"/>
</dbReference>
<comment type="caution">
    <text evidence="13">The sequence shown here is derived from an EMBL/GenBank/DDBJ whole genome shotgun (WGS) entry which is preliminary data.</text>
</comment>
<organism evidence="13 14">
    <name type="scientific">Artemisia annua</name>
    <name type="common">Sweet wormwood</name>
    <dbReference type="NCBI Taxonomy" id="35608"/>
    <lineage>
        <taxon>Eukaryota</taxon>
        <taxon>Viridiplantae</taxon>
        <taxon>Streptophyta</taxon>
        <taxon>Embryophyta</taxon>
        <taxon>Tracheophyta</taxon>
        <taxon>Spermatophyta</taxon>
        <taxon>Magnoliopsida</taxon>
        <taxon>eudicotyledons</taxon>
        <taxon>Gunneridae</taxon>
        <taxon>Pentapetalae</taxon>
        <taxon>asterids</taxon>
        <taxon>campanulids</taxon>
        <taxon>Asterales</taxon>
        <taxon>Asteraceae</taxon>
        <taxon>Asteroideae</taxon>
        <taxon>Anthemideae</taxon>
        <taxon>Artemisiinae</taxon>
        <taxon>Artemisia</taxon>
    </lineage>
</organism>
<reference evidence="13 14" key="1">
    <citation type="journal article" date="2018" name="Mol. Plant">
        <title>The genome of Artemisia annua provides insight into the evolution of Asteraceae family and artemisinin biosynthesis.</title>
        <authorList>
            <person name="Shen Q."/>
            <person name="Zhang L."/>
            <person name="Liao Z."/>
            <person name="Wang S."/>
            <person name="Yan T."/>
            <person name="Shi P."/>
            <person name="Liu M."/>
            <person name="Fu X."/>
            <person name="Pan Q."/>
            <person name="Wang Y."/>
            <person name="Lv Z."/>
            <person name="Lu X."/>
            <person name="Zhang F."/>
            <person name="Jiang W."/>
            <person name="Ma Y."/>
            <person name="Chen M."/>
            <person name="Hao X."/>
            <person name="Li L."/>
            <person name="Tang Y."/>
            <person name="Lv G."/>
            <person name="Zhou Y."/>
            <person name="Sun X."/>
            <person name="Brodelius P.E."/>
            <person name="Rose J.K.C."/>
            <person name="Tang K."/>
        </authorList>
    </citation>
    <scope>NUCLEOTIDE SEQUENCE [LARGE SCALE GENOMIC DNA]</scope>
    <source>
        <strain evidence="14">cv. Huhao1</strain>
        <tissue evidence="13">Leaf</tissue>
    </source>
</reference>
<sequence length="261" mass="29485">MASPKTPTGGTIPMENLLGLLKVKIKRGLSLAVRDITDSDPYLVIKMGDQKQKTRVVNKDVNPVWDEELTLSVQDANLPIKLTVYDHDMLSKDDPMGDAEFDIKSFVEAMKMPRLERHPNGTVLKRIPPGRTNYLAEESSIIWKDKEVVQHLSLRLRNVETGEVEIELRWIHVQASLSFWLIGGEYPNGFGVILVDMWCYLRIRSDLVSSNRSSGGGRERVGMSSNNDQRATDFGIWKWLLTNLVAGIFEKERGGDGACEW</sequence>
<dbReference type="AlphaFoldDB" id="A0A2U1QM27"/>
<keyword evidence="4" id="KW-1003">Cell membrane</keyword>
<keyword evidence="9" id="KW-0472">Membrane</keyword>
<keyword evidence="7" id="KW-0106">Calcium</keyword>
<keyword evidence="3" id="KW-0343">GTPase activation</keyword>
<dbReference type="PANTHER" id="PTHR45933:SF18">
    <property type="entry name" value="OS06G0609450 PROTEIN"/>
    <property type="match status" value="1"/>
</dbReference>
<evidence type="ECO:0000256" key="6">
    <source>
        <dbReference type="ARBA" id="ARBA00022723"/>
    </source>
</evidence>
<dbReference type="GO" id="GO:0008289">
    <property type="term" value="F:lipid binding"/>
    <property type="evidence" value="ECO:0007669"/>
    <property type="project" value="UniProtKB-KW"/>
</dbReference>
<dbReference type="PROSITE" id="PS50004">
    <property type="entry name" value="C2"/>
    <property type="match status" value="1"/>
</dbReference>
<comment type="subcellular location">
    <subcellularLocation>
        <location evidence="2">Cell membrane</location>
    </subcellularLocation>
    <subcellularLocation>
        <location evidence="1">Nucleus</location>
    </subcellularLocation>
</comment>
<dbReference type="SMART" id="SM00239">
    <property type="entry name" value="C2"/>
    <property type="match status" value="1"/>
</dbReference>
<dbReference type="GO" id="GO:0046872">
    <property type="term" value="F:metal ion binding"/>
    <property type="evidence" value="ECO:0007669"/>
    <property type="project" value="UniProtKB-KW"/>
</dbReference>
<dbReference type="Proteomes" id="UP000245207">
    <property type="component" value="Unassembled WGS sequence"/>
</dbReference>
<dbReference type="CDD" id="cd04038">
    <property type="entry name" value="C2_ArfGAP"/>
    <property type="match status" value="1"/>
</dbReference>
<dbReference type="EMBL" id="PKPP01000037">
    <property type="protein sequence ID" value="PWA99060.1"/>
    <property type="molecule type" value="Genomic_DNA"/>
</dbReference>
<dbReference type="GO" id="GO:0009738">
    <property type="term" value="P:abscisic acid-activated signaling pathway"/>
    <property type="evidence" value="ECO:0007669"/>
    <property type="project" value="UniProtKB-KW"/>
</dbReference>
<keyword evidence="6" id="KW-0479">Metal-binding</keyword>
<evidence type="ECO:0000256" key="7">
    <source>
        <dbReference type="ARBA" id="ARBA00022837"/>
    </source>
</evidence>
<dbReference type="GO" id="GO:0005886">
    <property type="term" value="C:plasma membrane"/>
    <property type="evidence" value="ECO:0007669"/>
    <property type="project" value="UniProtKB-SubCell"/>
</dbReference>
<evidence type="ECO:0000256" key="3">
    <source>
        <dbReference type="ARBA" id="ARBA00022468"/>
    </source>
</evidence>
<evidence type="ECO:0000313" key="13">
    <source>
        <dbReference type="EMBL" id="PWA99060.1"/>
    </source>
</evidence>
<dbReference type="InterPro" id="IPR035892">
    <property type="entry name" value="C2_domain_sf"/>
</dbReference>
<proteinExistence type="inferred from homology"/>
<evidence type="ECO:0000256" key="10">
    <source>
        <dbReference type="ARBA" id="ARBA00023242"/>
    </source>
</evidence>